<evidence type="ECO:0000313" key="4">
    <source>
        <dbReference type="Proteomes" id="UP000663828"/>
    </source>
</evidence>
<evidence type="ECO:0000313" key="3">
    <source>
        <dbReference type="EMBL" id="CAF1358334.1"/>
    </source>
</evidence>
<dbReference type="InterPro" id="IPR016181">
    <property type="entry name" value="Acyl_CoA_acyltransferase"/>
</dbReference>
<comment type="caution">
    <text evidence="2">The sequence shown here is derived from an EMBL/GenBank/DDBJ whole genome shotgun (WGS) entry which is preliminary data.</text>
</comment>
<protein>
    <recommendedName>
        <fullName evidence="6">N-acetyltransferase domain-containing protein</fullName>
    </recommendedName>
</protein>
<dbReference type="EMBL" id="CAJNOR010002932">
    <property type="protein sequence ID" value="CAF1358334.1"/>
    <property type="molecule type" value="Genomic_DNA"/>
</dbReference>
<organism evidence="2 5">
    <name type="scientific">Adineta ricciae</name>
    <name type="common">Rotifer</name>
    <dbReference type="NCBI Taxonomy" id="249248"/>
    <lineage>
        <taxon>Eukaryota</taxon>
        <taxon>Metazoa</taxon>
        <taxon>Spiralia</taxon>
        <taxon>Gnathifera</taxon>
        <taxon>Rotifera</taxon>
        <taxon>Eurotatoria</taxon>
        <taxon>Bdelloidea</taxon>
        <taxon>Adinetida</taxon>
        <taxon>Adinetidae</taxon>
        <taxon>Adineta</taxon>
    </lineage>
</organism>
<keyword evidence="1" id="KW-0472">Membrane</keyword>
<proteinExistence type="predicted"/>
<gene>
    <name evidence="2" type="ORF">EDS130_LOCUS31152</name>
    <name evidence="3" type="ORF">XAT740_LOCUS31869</name>
</gene>
<sequence length="348" mass="40490">MGQISLENNVKSIFCLVKSMKKSMAFCSYLYRDPIFAYCRSYVIIFILFGILPISISTVLGFLAFRNVQELTYRTIPIVRRELDEQLTKIVLIQTSPNIPSNAFNQTYLQFAYSIAILLNYAYFAIITVMSSHVIEEDENYIYEILQEKYLEESTRLLADVFTKYNQLEMYMKTTYEEFYRATLPFSKVIMNDQLSIVAVHKQTKEIHGLVQASDAKKLEEQTFEELGSSEDISKEVFREVEQRFMKQYVQLRENHLIHILMAGVRQDQTRKGLCTKLHQILLALGAQRGFKHAIVEPTDPATYHIYTKKLNGTEFTSVYLPTFVSSDGQRPFEHFDAEIKLIVFDLQ</sequence>
<feature type="transmembrane region" description="Helical" evidence="1">
    <location>
        <begin position="111"/>
        <end position="130"/>
    </location>
</feature>
<dbReference type="EMBL" id="CAJNOJ010000225">
    <property type="protein sequence ID" value="CAF1311181.1"/>
    <property type="molecule type" value="Genomic_DNA"/>
</dbReference>
<evidence type="ECO:0000313" key="5">
    <source>
        <dbReference type="Proteomes" id="UP000663852"/>
    </source>
</evidence>
<evidence type="ECO:0000256" key="1">
    <source>
        <dbReference type="SAM" id="Phobius"/>
    </source>
</evidence>
<dbReference type="OrthoDB" id="9983318at2759"/>
<dbReference type="Gene3D" id="3.40.630.30">
    <property type="match status" value="1"/>
</dbReference>
<evidence type="ECO:0000313" key="2">
    <source>
        <dbReference type="EMBL" id="CAF1311181.1"/>
    </source>
</evidence>
<name>A0A815EDQ7_ADIRI</name>
<reference evidence="2" key="1">
    <citation type="submission" date="2021-02" db="EMBL/GenBank/DDBJ databases">
        <authorList>
            <person name="Nowell W R."/>
        </authorList>
    </citation>
    <scope>NUCLEOTIDE SEQUENCE</scope>
</reference>
<dbReference type="Proteomes" id="UP000663852">
    <property type="component" value="Unassembled WGS sequence"/>
</dbReference>
<keyword evidence="4" id="KW-1185">Reference proteome</keyword>
<dbReference type="AlphaFoldDB" id="A0A815EDQ7"/>
<dbReference type="SUPFAM" id="SSF55729">
    <property type="entry name" value="Acyl-CoA N-acyltransferases (Nat)"/>
    <property type="match status" value="1"/>
</dbReference>
<keyword evidence="1" id="KW-0812">Transmembrane</keyword>
<evidence type="ECO:0008006" key="6">
    <source>
        <dbReference type="Google" id="ProtNLM"/>
    </source>
</evidence>
<feature type="transmembrane region" description="Helical" evidence="1">
    <location>
        <begin position="42"/>
        <end position="65"/>
    </location>
</feature>
<keyword evidence="1" id="KW-1133">Transmembrane helix</keyword>
<dbReference type="Proteomes" id="UP000663828">
    <property type="component" value="Unassembled WGS sequence"/>
</dbReference>
<accession>A0A815EDQ7</accession>